<dbReference type="InterPro" id="IPR029010">
    <property type="entry name" value="ThuA-like"/>
</dbReference>
<dbReference type="InterPro" id="IPR029062">
    <property type="entry name" value="Class_I_gatase-like"/>
</dbReference>
<protein>
    <recommendedName>
        <fullName evidence="1">ThuA-like domain-containing protein</fullName>
    </recommendedName>
</protein>
<sequence>MRAVILNGSGRYADPWHRHSETSAALAELVAEAGFAVDIVDDADAALAALPDDVTLIVVNTGDPHVPAPEGETGVVPEAAVLDAANAALERAIDRGLGILAVHTAAASLHDYPAFERALGARWVRDSSWHPPIGEAAVHLVGNHAIAQGLVDFTVFDERYTDFRLDDVIEPIAEHEHEGMRHPLVWAREFGRSRLVYDALGHDARSYDSAGHRALLAASLAWLARVPAPTANER</sequence>
<dbReference type="Proteomes" id="UP000184699">
    <property type="component" value="Unassembled WGS sequence"/>
</dbReference>
<proteinExistence type="predicted"/>
<dbReference type="RefSeq" id="WP_074261720.1">
    <property type="nucleotide sequence ID" value="NZ_FSRJ01000005.1"/>
</dbReference>
<feature type="domain" description="ThuA-like" evidence="1">
    <location>
        <begin position="16"/>
        <end position="222"/>
    </location>
</feature>
<dbReference type="OrthoDB" id="3350268at2"/>
<keyword evidence="3" id="KW-1185">Reference proteome</keyword>
<dbReference type="STRING" id="232089.SAMN05443544_3585"/>
<dbReference type="PANTHER" id="PTHR40469">
    <property type="entry name" value="SECRETED GLYCOSYL HYDROLASE"/>
    <property type="match status" value="1"/>
</dbReference>
<dbReference type="PANTHER" id="PTHR40469:SF2">
    <property type="entry name" value="GALACTOSE-BINDING DOMAIN-LIKE SUPERFAMILY PROTEIN"/>
    <property type="match status" value="1"/>
</dbReference>
<evidence type="ECO:0000313" key="3">
    <source>
        <dbReference type="Proteomes" id="UP000184699"/>
    </source>
</evidence>
<name>A0A1N6I1W5_9MICO</name>
<evidence type="ECO:0000313" key="2">
    <source>
        <dbReference type="EMBL" id="SIO25997.1"/>
    </source>
</evidence>
<dbReference type="Gene3D" id="3.40.50.880">
    <property type="match status" value="1"/>
</dbReference>
<accession>A0A1N6I1W5</accession>
<dbReference type="EMBL" id="FSRJ01000005">
    <property type="protein sequence ID" value="SIO25997.1"/>
    <property type="molecule type" value="Genomic_DNA"/>
</dbReference>
<organism evidence="2 3">
    <name type="scientific">Agromyces cerinus subsp. cerinus</name>
    <dbReference type="NCBI Taxonomy" id="232089"/>
    <lineage>
        <taxon>Bacteria</taxon>
        <taxon>Bacillati</taxon>
        <taxon>Actinomycetota</taxon>
        <taxon>Actinomycetes</taxon>
        <taxon>Micrococcales</taxon>
        <taxon>Microbacteriaceae</taxon>
        <taxon>Agromyces</taxon>
    </lineage>
</organism>
<reference evidence="3" key="1">
    <citation type="submission" date="2016-11" db="EMBL/GenBank/DDBJ databases">
        <authorList>
            <person name="Varghese N."/>
            <person name="Submissions S."/>
        </authorList>
    </citation>
    <scope>NUCLEOTIDE SEQUENCE [LARGE SCALE GENOMIC DNA]</scope>
    <source>
        <strain evidence="3">DSM 8595</strain>
    </source>
</reference>
<dbReference type="SUPFAM" id="SSF52317">
    <property type="entry name" value="Class I glutamine amidotransferase-like"/>
    <property type="match status" value="1"/>
</dbReference>
<gene>
    <name evidence="2" type="ORF">SAMN05443544_3585</name>
</gene>
<evidence type="ECO:0000259" key="1">
    <source>
        <dbReference type="Pfam" id="PF06283"/>
    </source>
</evidence>
<dbReference type="AlphaFoldDB" id="A0A1N6I1W5"/>
<dbReference type="Pfam" id="PF06283">
    <property type="entry name" value="ThuA"/>
    <property type="match status" value="1"/>
</dbReference>